<dbReference type="Gene3D" id="1.10.10.60">
    <property type="entry name" value="Homeodomain-like"/>
    <property type="match status" value="1"/>
</dbReference>
<keyword evidence="2" id="KW-0238">DNA-binding</keyword>
<keyword evidence="3" id="KW-0804">Transcription</keyword>
<dbReference type="InterPro" id="IPR050204">
    <property type="entry name" value="AraC_XylS_family_regulators"/>
</dbReference>
<keyword evidence="6" id="KW-1185">Reference proteome</keyword>
<dbReference type="PROSITE" id="PS01124">
    <property type="entry name" value="HTH_ARAC_FAMILY_2"/>
    <property type="match status" value="1"/>
</dbReference>
<protein>
    <submittedName>
        <fullName evidence="5">AraC family transcriptional regulator</fullName>
    </submittedName>
</protein>
<dbReference type="InterPro" id="IPR009057">
    <property type="entry name" value="Homeodomain-like_sf"/>
</dbReference>
<dbReference type="RefSeq" id="WP_379564305.1">
    <property type="nucleotide sequence ID" value="NZ_JBHSQK010000007.1"/>
</dbReference>
<sequence>MTEPIRPTRSVLADVKPPVGSLVRTSDVDEASAAISHAYAPNKLQVAGRPGRFDMRLWMNGMPGLDFGYIELGTDVRLYAPPPRYYVVVLAGVGHVRIGQRQDSVLATRGRGVLVSPDEPVFFEDWSQDCRLVTARFEPTALENVLASLLGRAPVEPLRFAIQLHLNGPRGGSFLRTLQLLRSELGRPDGMTTDPVMAGGLAGLAMTGLLRGQVHNYSDALSGPERREAPASIRNAIELIEEKAAEIVSVTDLAAAAGLSVRALEEGFRRHVGRPPMAYLREYRLAQIHAELEASEPDQTTASAVARRWGFNHYGRFTATYSARYGLSPAETLRRPRKVFI</sequence>
<dbReference type="InterPro" id="IPR035418">
    <property type="entry name" value="AraC-bd_2"/>
</dbReference>
<evidence type="ECO:0000259" key="4">
    <source>
        <dbReference type="PROSITE" id="PS01124"/>
    </source>
</evidence>
<evidence type="ECO:0000256" key="1">
    <source>
        <dbReference type="ARBA" id="ARBA00023015"/>
    </source>
</evidence>
<comment type="caution">
    <text evidence="5">The sequence shown here is derived from an EMBL/GenBank/DDBJ whole genome shotgun (WGS) entry which is preliminary data.</text>
</comment>
<dbReference type="PANTHER" id="PTHR46796:SF12">
    <property type="entry name" value="HTH-TYPE DNA-BINDING TRANSCRIPTIONAL ACTIVATOR EUTR"/>
    <property type="match status" value="1"/>
</dbReference>
<feature type="domain" description="HTH araC/xylS-type" evidence="4">
    <location>
        <begin position="234"/>
        <end position="335"/>
    </location>
</feature>
<dbReference type="Pfam" id="PF12833">
    <property type="entry name" value="HTH_18"/>
    <property type="match status" value="1"/>
</dbReference>
<accession>A0ABW1I4W1</accession>
<evidence type="ECO:0000313" key="5">
    <source>
        <dbReference type="EMBL" id="MFC5947444.1"/>
    </source>
</evidence>
<evidence type="ECO:0000313" key="6">
    <source>
        <dbReference type="Proteomes" id="UP001596119"/>
    </source>
</evidence>
<dbReference type="Pfam" id="PF14525">
    <property type="entry name" value="AraC_binding_2"/>
    <property type="match status" value="1"/>
</dbReference>
<dbReference type="Proteomes" id="UP001596119">
    <property type="component" value="Unassembled WGS sequence"/>
</dbReference>
<dbReference type="SMART" id="SM00342">
    <property type="entry name" value="HTH_ARAC"/>
    <property type="match status" value="1"/>
</dbReference>
<dbReference type="EMBL" id="JBHSQK010000007">
    <property type="protein sequence ID" value="MFC5947444.1"/>
    <property type="molecule type" value="Genomic_DNA"/>
</dbReference>
<gene>
    <name evidence="5" type="ORF">ACFQH9_04035</name>
</gene>
<organism evidence="5 6">
    <name type="scientific">Pseudonocardia lutea</name>
    <dbReference type="NCBI Taxonomy" id="2172015"/>
    <lineage>
        <taxon>Bacteria</taxon>
        <taxon>Bacillati</taxon>
        <taxon>Actinomycetota</taxon>
        <taxon>Actinomycetes</taxon>
        <taxon>Pseudonocardiales</taxon>
        <taxon>Pseudonocardiaceae</taxon>
        <taxon>Pseudonocardia</taxon>
    </lineage>
</organism>
<keyword evidence="1" id="KW-0805">Transcription regulation</keyword>
<evidence type="ECO:0000256" key="2">
    <source>
        <dbReference type="ARBA" id="ARBA00023125"/>
    </source>
</evidence>
<evidence type="ECO:0000256" key="3">
    <source>
        <dbReference type="ARBA" id="ARBA00023163"/>
    </source>
</evidence>
<proteinExistence type="predicted"/>
<name>A0ABW1I4W1_9PSEU</name>
<dbReference type="PANTHER" id="PTHR46796">
    <property type="entry name" value="HTH-TYPE TRANSCRIPTIONAL ACTIVATOR RHAS-RELATED"/>
    <property type="match status" value="1"/>
</dbReference>
<reference evidence="6" key="1">
    <citation type="journal article" date="2019" name="Int. J. Syst. Evol. Microbiol.">
        <title>The Global Catalogue of Microorganisms (GCM) 10K type strain sequencing project: providing services to taxonomists for standard genome sequencing and annotation.</title>
        <authorList>
            <consortium name="The Broad Institute Genomics Platform"/>
            <consortium name="The Broad Institute Genome Sequencing Center for Infectious Disease"/>
            <person name="Wu L."/>
            <person name="Ma J."/>
        </authorList>
    </citation>
    <scope>NUCLEOTIDE SEQUENCE [LARGE SCALE GENOMIC DNA]</scope>
    <source>
        <strain evidence="6">CGMCC 4.7397</strain>
    </source>
</reference>
<dbReference type="InterPro" id="IPR018060">
    <property type="entry name" value="HTH_AraC"/>
</dbReference>
<dbReference type="SUPFAM" id="SSF46689">
    <property type="entry name" value="Homeodomain-like"/>
    <property type="match status" value="1"/>
</dbReference>